<evidence type="ECO:0000256" key="4">
    <source>
        <dbReference type="SAM" id="MobiDB-lite"/>
    </source>
</evidence>
<keyword evidence="6" id="KW-1185">Reference proteome</keyword>
<protein>
    <recommendedName>
        <fullName evidence="3">SsrA-binding protein</fullName>
    </recommendedName>
    <alternativeName>
        <fullName evidence="3">Small protein B</fullName>
    </alternativeName>
</protein>
<comment type="similarity">
    <text evidence="3">Belongs to the SmpB family.</text>
</comment>
<dbReference type="SUPFAM" id="SSF74982">
    <property type="entry name" value="Small protein B (SmpB)"/>
    <property type="match status" value="1"/>
</dbReference>
<dbReference type="Pfam" id="PF01668">
    <property type="entry name" value="SmpB"/>
    <property type="match status" value="1"/>
</dbReference>
<evidence type="ECO:0000256" key="2">
    <source>
        <dbReference type="ARBA" id="ARBA00022884"/>
    </source>
</evidence>
<dbReference type="GO" id="GO:0005829">
    <property type="term" value="C:cytosol"/>
    <property type="evidence" value="ECO:0007669"/>
    <property type="project" value="TreeGrafter"/>
</dbReference>
<evidence type="ECO:0000313" key="5">
    <source>
        <dbReference type="EMBL" id="KAB1648581.1"/>
    </source>
</evidence>
<keyword evidence="2 3" id="KW-0694">RNA-binding</keyword>
<dbReference type="Gene3D" id="2.40.280.10">
    <property type="match status" value="1"/>
</dbReference>
<proteinExistence type="inferred from homology"/>
<name>A0A7C8G085_9ACTN</name>
<dbReference type="GO" id="GO:0070929">
    <property type="term" value="P:trans-translation"/>
    <property type="evidence" value="ECO:0007669"/>
    <property type="project" value="UniProtKB-UniRule"/>
</dbReference>
<dbReference type="AlphaFoldDB" id="A0A7C8G085"/>
<dbReference type="EMBL" id="WAJS01000015">
    <property type="protein sequence ID" value="KAB1648581.1"/>
    <property type="molecule type" value="Genomic_DNA"/>
</dbReference>
<evidence type="ECO:0000313" key="6">
    <source>
        <dbReference type="Proteomes" id="UP000479639"/>
    </source>
</evidence>
<feature type="region of interest" description="Disordered" evidence="4">
    <location>
        <begin position="155"/>
        <end position="174"/>
    </location>
</feature>
<comment type="caution">
    <text evidence="5">The sequence shown here is derived from an EMBL/GenBank/DDBJ whole genome shotgun (WGS) entry which is preliminary data.</text>
</comment>
<keyword evidence="1 3" id="KW-0963">Cytoplasm</keyword>
<comment type="subcellular location">
    <subcellularLocation>
        <location evidence="3">Cytoplasm</location>
    </subcellularLocation>
    <text evidence="3">The tmRNA-SmpB complex associates with stalled 70S ribosomes.</text>
</comment>
<dbReference type="PANTHER" id="PTHR30308:SF2">
    <property type="entry name" value="SSRA-BINDING PROTEIN"/>
    <property type="match status" value="1"/>
</dbReference>
<dbReference type="NCBIfam" id="NF003843">
    <property type="entry name" value="PRK05422.1"/>
    <property type="match status" value="1"/>
</dbReference>
<comment type="function">
    <text evidence="3">Required for rescue of stalled ribosomes mediated by trans-translation. Binds to transfer-messenger RNA (tmRNA), required for stable association of tmRNA with ribosomes. tmRNA and SmpB together mimic tRNA shape, replacing the anticodon stem-loop with SmpB. tmRNA is encoded by the ssrA gene; the 2 termini fold to resemble tRNA(Ala) and it encodes a 'tag peptide', a short internal open reading frame. During trans-translation Ala-aminoacylated tmRNA acts like a tRNA, entering the A-site of stalled ribosomes, displacing the stalled mRNA. The ribosome then switches to translate the ORF on the tmRNA; the nascent peptide is terminated with the 'tag peptide' encoded by the tmRNA and targeted for degradation. The ribosome is freed to recommence translation, which seems to be the essential function of trans-translation.</text>
</comment>
<dbReference type="InterPro" id="IPR023620">
    <property type="entry name" value="SmpB"/>
</dbReference>
<dbReference type="HAMAP" id="MF_00023">
    <property type="entry name" value="SmpB"/>
    <property type="match status" value="1"/>
</dbReference>
<dbReference type="Proteomes" id="UP000479639">
    <property type="component" value="Unassembled WGS sequence"/>
</dbReference>
<reference evidence="5 6" key="1">
    <citation type="submission" date="2019-09" db="EMBL/GenBank/DDBJ databases">
        <title>Whole genome shotgun sequencing (WGS) of Ellagibacter isourolithinifaciens DSM 104140(T) and Adlercreutzia muris DSM 29508(T).</title>
        <authorList>
            <person name="Stoll D.A."/>
            <person name="Danylec N."/>
            <person name="Huch M."/>
        </authorList>
    </citation>
    <scope>NUCLEOTIDE SEQUENCE [LARGE SCALE GENOMIC DNA]</scope>
    <source>
        <strain evidence="5 6">DSM 29508</strain>
    </source>
</reference>
<dbReference type="GO" id="GO:0070930">
    <property type="term" value="P:trans-translation-dependent protein tagging"/>
    <property type="evidence" value="ECO:0007669"/>
    <property type="project" value="TreeGrafter"/>
</dbReference>
<organism evidence="5 6">
    <name type="scientific">Adlercreutzia muris</name>
    <dbReference type="NCBI Taxonomy" id="1796610"/>
    <lineage>
        <taxon>Bacteria</taxon>
        <taxon>Bacillati</taxon>
        <taxon>Actinomycetota</taxon>
        <taxon>Coriobacteriia</taxon>
        <taxon>Eggerthellales</taxon>
        <taxon>Eggerthellaceae</taxon>
        <taxon>Adlercreutzia</taxon>
    </lineage>
</organism>
<dbReference type="GO" id="GO:0003723">
    <property type="term" value="F:RNA binding"/>
    <property type="evidence" value="ECO:0007669"/>
    <property type="project" value="UniProtKB-UniRule"/>
</dbReference>
<dbReference type="InterPro" id="IPR000037">
    <property type="entry name" value="SsrA-bd_prot"/>
</dbReference>
<dbReference type="PANTHER" id="PTHR30308">
    <property type="entry name" value="TMRNA-BINDING COMPONENT OF TRANS-TRANSLATION TAGGING COMPLEX"/>
    <property type="match status" value="1"/>
</dbReference>
<accession>A0A7C8G085</accession>
<evidence type="ECO:0000256" key="1">
    <source>
        <dbReference type="ARBA" id="ARBA00022490"/>
    </source>
</evidence>
<sequence>MTRVSAARRTPRQWGRSSTVPKRDEKTIAKNRRAFHDYEILETYEAGIELTGTEVRSLRENNCQLTDCFALIRNGEVWLNNVHIPPYANGSIFNPDPDRKRRLLLHKKQIRYLDGKVAEKGLAIVPLKMYFNTDGRVKVELALARGKKLYDKRASMKERDAKREIDRAMKERSR</sequence>
<gene>
    <name evidence="3 5" type="primary">smpB</name>
    <name evidence="5" type="ORF">F8D48_06090</name>
</gene>
<feature type="region of interest" description="Disordered" evidence="4">
    <location>
        <begin position="1"/>
        <end position="23"/>
    </location>
</feature>
<dbReference type="CDD" id="cd09294">
    <property type="entry name" value="SmpB"/>
    <property type="match status" value="1"/>
</dbReference>
<evidence type="ECO:0000256" key="3">
    <source>
        <dbReference type="HAMAP-Rule" id="MF_00023"/>
    </source>
</evidence>
<dbReference type="NCBIfam" id="TIGR00086">
    <property type="entry name" value="smpB"/>
    <property type="match status" value="1"/>
</dbReference>